<feature type="compositionally biased region" description="Low complexity" evidence="1">
    <location>
        <begin position="129"/>
        <end position="141"/>
    </location>
</feature>
<keyword evidence="3" id="KW-1185">Reference proteome</keyword>
<reference evidence="2 3" key="1">
    <citation type="submission" date="2012-08" db="EMBL/GenBank/DDBJ databases">
        <title>Oryza genome evolution.</title>
        <authorList>
            <person name="Wing R.A."/>
        </authorList>
    </citation>
    <scope>NUCLEOTIDE SEQUENCE</scope>
</reference>
<evidence type="ECO:0000313" key="2">
    <source>
        <dbReference type="EnsemblPlants" id="LPERR02G10780.1"/>
    </source>
</evidence>
<feature type="region of interest" description="Disordered" evidence="1">
    <location>
        <begin position="125"/>
        <end position="168"/>
    </location>
</feature>
<dbReference type="EnsemblPlants" id="LPERR02G10780.1">
    <property type="protein sequence ID" value="LPERR02G10780.1"/>
    <property type="gene ID" value="LPERR02G10780"/>
</dbReference>
<proteinExistence type="predicted"/>
<accession>A0A0D9VEZ6</accession>
<name>A0A0D9VEZ6_9ORYZ</name>
<dbReference type="AlphaFoldDB" id="A0A0D9VEZ6"/>
<dbReference type="STRING" id="77586.A0A0D9VEZ6"/>
<protein>
    <submittedName>
        <fullName evidence="2">Uncharacterized protein</fullName>
    </submittedName>
</protein>
<dbReference type="Proteomes" id="UP000032180">
    <property type="component" value="Chromosome 2"/>
</dbReference>
<reference evidence="2" key="3">
    <citation type="submission" date="2015-04" db="UniProtKB">
        <authorList>
            <consortium name="EnsemblPlants"/>
        </authorList>
    </citation>
    <scope>IDENTIFICATION</scope>
</reference>
<dbReference type="Gramene" id="LPERR02G10780.1">
    <property type="protein sequence ID" value="LPERR02G10780.1"/>
    <property type="gene ID" value="LPERR02G10780"/>
</dbReference>
<sequence length="168" mass="18090">MTNLEGFLKEGIDKLQKELHKVKSEADESETKLLLFQALDGHHPRFEGLTINQLTNLAWMVDAHLKIVNNRLEELRRQGLLPAPTPLLATGTLPHDIVDYTNVEKPPSQQEGSLMDVGRSIGSLGHDGFGASSGSRSSTAGPNGDMVQVFSSGAGSSSANQGFLFPPK</sequence>
<evidence type="ECO:0000313" key="3">
    <source>
        <dbReference type="Proteomes" id="UP000032180"/>
    </source>
</evidence>
<organism evidence="2 3">
    <name type="scientific">Leersia perrieri</name>
    <dbReference type="NCBI Taxonomy" id="77586"/>
    <lineage>
        <taxon>Eukaryota</taxon>
        <taxon>Viridiplantae</taxon>
        <taxon>Streptophyta</taxon>
        <taxon>Embryophyta</taxon>
        <taxon>Tracheophyta</taxon>
        <taxon>Spermatophyta</taxon>
        <taxon>Magnoliopsida</taxon>
        <taxon>Liliopsida</taxon>
        <taxon>Poales</taxon>
        <taxon>Poaceae</taxon>
        <taxon>BOP clade</taxon>
        <taxon>Oryzoideae</taxon>
        <taxon>Oryzeae</taxon>
        <taxon>Oryzinae</taxon>
        <taxon>Leersia</taxon>
    </lineage>
</organism>
<evidence type="ECO:0000256" key="1">
    <source>
        <dbReference type="SAM" id="MobiDB-lite"/>
    </source>
</evidence>
<reference evidence="3" key="2">
    <citation type="submission" date="2013-12" db="EMBL/GenBank/DDBJ databases">
        <authorList>
            <person name="Yu Y."/>
            <person name="Lee S."/>
            <person name="de Baynast K."/>
            <person name="Wissotski M."/>
            <person name="Liu L."/>
            <person name="Talag J."/>
            <person name="Goicoechea J."/>
            <person name="Angelova A."/>
            <person name="Jetty R."/>
            <person name="Kudrna D."/>
            <person name="Golser W."/>
            <person name="Rivera L."/>
            <person name="Zhang J."/>
            <person name="Wing R."/>
        </authorList>
    </citation>
    <scope>NUCLEOTIDE SEQUENCE</scope>
</reference>
<dbReference type="HOGENOM" id="CLU_1734363_0_0_1"/>